<proteinExistence type="predicted"/>
<dbReference type="Proteomes" id="UP001054889">
    <property type="component" value="Unassembled WGS sequence"/>
</dbReference>
<evidence type="ECO:0000313" key="2">
    <source>
        <dbReference type="EMBL" id="GJM87574.1"/>
    </source>
</evidence>
<keyword evidence="3" id="KW-1185">Reference proteome</keyword>
<sequence length="92" mass="10384">MMSRDAAKAVVLKRKNARSRASWRPLRTGNPGRWPPSEWSQNPPGALRPATYVMLTANVASSIRTFRCFWRSLFRFCCSMSSLGRALAARPI</sequence>
<evidence type="ECO:0000313" key="3">
    <source>
        <dbReference type="Proteomes" id="UP001054889"/>
    </source>
</evidence>
<comment type="caution">
    <text evidence="2">The sequence shown here is derived from an EMBL/GenBank/DDBJ whole genome shotgun (WGS) entry which is preliminary data.</text>
</comment>
<evidence type="ECO:0000256" key="1">
    <source>
        <dbReference type="SAM" id="MobiDB-lite"/>
    </source>
</evidence>
<gene>
    <name evidence="2" type="primary">ga03541</name>
    <name evidence="2" type="ORF">PR202_ga03541</name>
</gene>
<name>A0AAV5BPC5_ELECO</name>
<dbReference type="AlphaFoldDB" id="A0AAV5BPC5"/>
<accession>A0AAV5BPC5</accession>
<feature type="region of interest" description="Disordered" evidence="1">
    <location>
        <begin position="16"/>
        <end position="42"/>
    </location>
</feature>
<dbReference type="EMBL" id="BQKI01000002">
    <property type="protein sequence ID" value="GJM87574.1"/>
    <property type="molecule type" value="Genomic_DNA"/>
</dbReference>
<reference evidence="2" key="2">
    <citation type="submission" date="2021-12" db="EMBL/GenBank/DDBJ databases">
        <title>Resequencing data analysis of finger millet.</title>
        <authorList>
            <person name="Hatakeyama M."/>
            <person name="Aluri S."/>
            <person name="Balachadran M.T."/>
            <person name="Sivarajan S.R."/>
            <person name="Poveda L."/>
            <person name="Shimizu-Inatsugi R."/>
            <person name="Schlapbach R."/>
            <person name="Sreeman S.M."/>
            <person name="Shimizu K.K."/>
        </authorList>
    </citation>
    <scope>NUCLEOTIDE SEQUENCE</scope>
</reference>
<protein>
    <submittedName>
        <fullName evidence="2">Uncharacterized protein</fullName>
    </submittedName>
</protein>
<organism evidence="2 3">
    <name type="scientific">Eleusine coracana subsp. coracana</name>
    <dbReference type="NCBI Taxonomy" id="191504"/>
    <lineage>
        <taxon>Eukaryota</taxon>
        <taxon>Viridiplantae</taxon>
        <taxon>Streptophyta</taxon>
        <taxon>Embryophyta</taxon>
        <taxon>Tracheophyta</taxon>
        <taxon>Spermatophyta</taxon>
        <taxon>Magnoliopsida</taxon>
        <taxon>Liliopsida</taxon>
        <taxon>Poales</taxon>
        <taxon>Poaceae</taxon>
        <taxon>PACMAD clade</taxon>
        <taxon>Chloridoideae</taxon>
        <taxon>Cynodonteae</taxon>
        <taxon>Eleusininae</taxon>
        <taxon>Eleusine</taxon>
    </lineage>
</organism>
<reference evidence="2" key="1">
    <citation type="journal article" date="2018" name="DNA Res.">
        <title>Multiple hybrid de novo genome assembly of finger millet, an orphan allotetraploid crop.</title>
        <authorList>
            <person name="Hatakeyama M."/>
            <person name="Aluri S."/>
            <person name="Balachadran M.T."/>
            <person name="Sivarajan S.R."/>
            <person name="Patrignani A."/>
            <person name="Gruter S."/>
            <person name="Poveda L."/>
            <person name="Shimizu-Inatsugi R."/>
            <person name="Baeten J."/>
            <person name="Francoijs K.J."/>
            <person name="Nataraja K.N."/>
            <person name="Reddy Y.A.N."/>
            <person name="Phadnis S."/>
            <person name="Ravikumar R.L."/>
            <person name="Schlapbach R."/>
            <person name="Sreeman S.M."/>
            <person name="Shimizu K.K."/>
        </authorList>
    </citation>
    <scope>NUCLEOTIDE SEQUENCE</scope>
</reference>